<keyword evidence="2" id="KW-1133">Transmembrane helix</keyword>
<dbReference type="Proteomes" id="UP001138997">
    <property type="component" value="Unassembled WGS sequence"/>
</dbReference>
<evidence type="ECO:0000313" key="4">
    <source>
        <dbReference type="Proteomes" id="UP001138997"/>
    </source>
</evidence>
<accession>A0A9X1NLJ7</accession>
<comment type="caution">
    <text evidence="3">The sequence shown here is derived from an EMBL/GenBank/DDBJ whole genome shotgun (WGS) entry which is preliminary data.</text>
</comment>
<sequence length="398" mass="44411">MSDEYARARLREYLRDCEARAKAGLLASGERYSRTQASKACAKLKVPVRDQRIGDWLRDHPETVPDDYEPLWALVRVWAQWAGDPVPTHEDLAHLKELVDQARASRRKSRRNSPTPQHIGDTSPGSSAPGVTTASPSMAHPRTVPVNRDRRHPGRWTHRAGTVLGMLLCLSFIMTYSYPTPVLPTTHRSLSAQSDATGHFLAARFDTDDASDWPAPWTRGRDPGAGTGFGAQVDQGVGILTTSDAPDNAGNRISRRLDISPRMNAAITLSFIFKKEFDCFPQIFVRADNAIDVARGYALFLQPGQFFIQGFRDYRPEYSSKTRQFSIDSGVWYKAKLDVHDTSIKAKVWRREDPEPETWPIDVHDDLVTNPGSVGLTLGGGPREQTCSWTVDDVEVTP</sequence>
<protein>
    <submittedName>
        <fullName evidence="3">Uncharacterized protein</fullName>
    </submittedName>
</protein>
<evidence type="ECO:0000256" key="2">
    <source>
        <dbReference type="SAM" id="Phobius"/>
    </source>
</evidence>
<dbReference type="AlphaFoldDB" id="A0A9X1NLJ7"/>
<reference evidence="3" key="1">
    <citation type="submission" date="2021-11" db="EMBL/GenBank/DDBJ databases">
        <title>Streptomyces corallinus and Kineosporia corallina sp. nov., two new coral-derived marine actinobacteria.</title>
        <authorList>
            <person name="Buangrab K."/>
            <person name="Sutthacheep M."/>
            <person name="Yeemin T."/>
            <person name="Harunari E."/>
            <person name="Igarashi Y."/>
            <person name="Sripreechasak P."/>
            <person name="Kanchanasin P."/>
            <person name="Tanasupawat S."/>
            <person name="Phongsopitanun W."/>
        </authorList>
    </citation>
    <scope>NUCLEOTIDE SEQUENCE</scope>
    <source>
        <strain evidence="3">JCM 31032</strain>
    </source>
</reference>
<feature type="region of interest" description="Disordered" evidence="1">
    <location>
        <begin position="102"/>
        <end position="156"/>
    </location>
</feature>
<organism evidence="3 4">
    <name type="scientific">Kineosporia babensis</name>
    <dbReference type="NCBI Taxonomy" id="499548"/>
    <lineage>
        <taxon>Bacteria</taxon>
        <taxon>Bacillati</taxon>
        <taxon>Actinomycetota</taxon>
        <taxon>Actinomycetes</taxon>
        <taxon>Kineosporiales</taxon>
        <taxon>Kineosporiaceae</taxon>
        <taxon>Kineosporia</taxon>
    </lineage>
</organism>
<keyword evidence="4" id="KW-1185">Reference proteome</keyword>
<dbReference type="EMBL" id="JAJOMB010000048">
    <property type="protein sequence ID" value="MCD5317192.1"/>
    <property type="molecule type" value="Genomic_DNA"/>
</dbReference>
<evidence type="ECO:0000313" key="3">
    <source>
        <dbReference type="EMBL" id="MCD5317192.1"/>
    </source>
</evidence>
<feature type="transmembrane region" description="Helical" evidence="2">
    <location>
        <begin position="160"/>
        <end position="178"/>
    </location>
</feature>
<name>A0A9X1NLJ7_9ACTN</name>
<keyword evidence="2" id="KW-0812">Transmembrane</keyword>
<gene>
    <name evidence="3" type="ORF">LR394_40510</name>
</gene>
<evidence type="ECO:0000256" key="1">
    <source>
        <dbReference type="SAM" id="MobiDB-lite"/>
    </source>
</evidence>
<keyword evidence="2" id="KW-0472">Membrane</keyword>
<proteinExistence type="predicted"/>
<dbReference type="RefSeq" id="WP_231450042.1">
    <property type="nucleotide sequence ID" value="NZ_JAJOMB010000048.1"/>
</dbReference>
<feature type="compositionally biased region" description="Polar residues" evidence="1">
    <location>
        <begin position="123"/>
        <end position="136"/>
    </location>
</feature>